<dbReference type="Proteomes" id="UP000092819">
    <property type="component" value="Unassembled WGS sequence"/>
</dbReference>
<accession>A0A1C3JFE0</accession>
<keyword evidence="1" id="KW-0812">Transmembrane</keyword>
<dbReference type="SUPFAM" id="SSF103473">
    <property type="entry name" value="MFS general substrate transporter"/>
    <property type="match status" value="1"/>
</dbReference>
<reference evidence="3" key="1">
    <citation type="submission" date="2016-06" db="EMBL/GenBank/DDBJ databases">
        <authorList>
            <person name="Rodrigo-Torres L."/>
            <person name="Arahal D.R."/>
        </authorList>
    </citation>
    <scope>NUCLEOTIDE SEQUENCE [LARGE SCALE GENOMIC DNA]</scope>
    <source>
        <strain evidence="3">CECT 7224</strain>
    </source>
</reference>
<keyword evidence="3" id="KW-1185">Reference proteome</keyword>
<gene>
    <name evidence="2" type="primary">tsgA_1</name>
    <name evidence="2" type="ORF">VCE7224_02609</name>
</gene>
<name>A0A1C3JFE0_9VIBR</name>
<dbReference type="EMBL" id="FLQZ01000055">
    <property type="protein sequence ID" value="SBT13849.1"/>
    <property type="molecule type" value="Genomic_DNA"/>
</dbReference>
<feature type="transmembrane region" description="Helical" evidence="1">
    <location>
        <begin position="43"/>
        <end position="65"/>
    </location>
</feature>
<evidence type="ECO:0000313" key="2">
    <source>
        <dbReference type="EMBL" id="SBT13849.1"/>
    </source>
</evidence>
<evidence type="ECO:0000256" key="1">
    <source>
        <dbReference type="SAM" id="Phobius"/>
    </source>
</evidence>
<keyword evidence="1" id="KW-1133">Transmembrane helix</keyword>
<evidence type="ECO:0000313" key="3">
    <source>
        <dbReference type="Proteomes" id="UP000092819"/>
    </source>
</evidence>
<sequence length="74" mass="7757">MKNKMTLTAISFLANFVMAGFATQFGMLVEPIANAFNANVNEVASIFSLLNGGALAGTIAAFFLIEKVGIKVSV</sequence>
<protein>
    <submittedName>
        <fullName evidence="2">Protein TsgA</fullName>
    </submittedName>
</protein>
<proteinExistence type="predicted"/>
<dbReference type="InterPro" id="IPR036259">
    <property type="entry name" value="MFS_trans_sf"/>
</dbReference>
<organism evidence="2 3">
    <name type="scientific">Vibrio celticus</name>
    <dbReference type="NCBI Taxonomy" id="446372"/>
    <lineage>
        <taxon>Bacteria</taxon>
        <taxon>Pseudomonadati</taxon>
        <taxon>Pseudomonadota</taxon>
        <taxon>Gammaproteobacteria</taxon>
        <taxon>Vibrionales</taxon>
        <taxon>Vibrionaceae</taxon>
        <taxon>Vibrio</taxon>
    </lineage>
</organism>
<keyword evidence="1" id="KW-0472">Membrane</keyword>
<dbReference type="AlphaFoldDB" id="A0A1C3JFE0"/>